<organism evidence="2">
    <name type="scientific">Rhizophora mucronata</name>
    <name type="common">Asiatic mangrove</name>
    <dbReference type="NCBI Taxonomy" id="61149"/>
    <lineage>
        <taxon>Eukaryota</taxon>
        <taxon>Viridiplantae</taxon>
        <taxon>Streptophyta</taxon>
        <taxon>Embryophyta</taxon>
        <taxon>Tracheophyta</taxon>
        <taxon>Spermatophyta</taxon>
        <taxon>Magnoliopsida</taxon>
        <taxon>eudicotyledons</taxon>
        <taxon>Gunneridae</taxon>
        <taxon>Pentapetalae</taxon>
        <taxon>rosids</taxon>
        <taxon>fabids</taxon>
        <taxon>Malpighiales</taxon>
        <taxon>Rhizophoraceae</taxon>
        <taxon>Rhizophora</taxon>
    </lineage>
</organism>
<sequence>MCCSSSYVVMVHVYLPCGFAASSFFILTKCF</sequence>
<reference evidence="2" key="1">
    <citation type="submission" date="2018-02" db="EMBL/GenBank/DDBJ databases">
        <title>Rhizophora mucronata_Transcriptome.</title>
        <authorList>
            <person name="Meera S.P."/>
            <person name="Sreeshan A."/>
            <person name="Augustine A."/>
        </authorList>
    </citation>
    <scope>NUCLEOTIDE SEQUENCE</scope>
    <source>
        <tissue evidence="2">Leaf</tissue>
    </source>
</reference>
<dbReference type="EMBL" id="GGEC01073710">
    <property type="protein sequence ID" value="MBX54194.1"/>
    <property type="molecule type" value="Transcribed_RNA"/>
</dbReference>
<proteinExistence type="predicted"/>
<evidence type="ECO:0000256" key="1">
    <source>
        <dbReference type="SAM" id="Phobius"/>
    </source>
</evidence>
<name>A0A2P2PHC5_RHIMU</name>
<protein>
    <submittedName>
        <fullName evidence="2">Uncharacterized protein</fullName>
    </submittedName>
</protein>
<evidence type="ECO:0000313" key="2">
    <source>
        <dbReference type="EMBL" id="MBX54194.1"/>
    </source>
</evidence>
<keyword evidence="1" id="KW-1133">Transmembrane helix</keyword>
<keyword evidence="1" id="KW-0812">Transmembrane</keyword>
<feature type="transmembrane region" description="Helical" evidence="1">
    <location>
        <begin position="6"/>
        <end position="27"/>
    </location>
</feature>
<dbReference type="AlphaFoldDB" id="A0A2P2PHC5"/>
<accession>A0A2P2PHC5</accession>
<keyword evidence="1" id="KW-0472">Membrane</keyword>